<evidence type="ECO:0000313" key="3">
    <source>
        <dbReference type="Proteomes" id="UP000326396"/>
    </source>
</evidence>
<accession>A0A5N6Q529</accession>
<feature type="coiled-coil region" evidence="1">
    <location>
        <begin position="68"/>
        <end position="102"/>
    </location>
</feature>
<keyword evidence="3" id="KW-1185">Reference proteome</keyword>
<keyword evidence="1" id="KW-0175">Coiled coil</keyword>
<proteinExistence type="predicted"/>
<organism evidence="2 3">
    <name type="scientific">Mikania micrantha</name>
    <name type="common">bitter vine</name>
    <dbReference type="NCBI Taxonomy" id="192012"/>
    <lineage>
        <taxon>Eukaryota</taxon>
        <taxon>Viridiplantae</taxon>
        <taxon>Streptophyta</taxon>
        <taxon>Embryophyta</taxon>
        <taxon>Tracheophyta</taxon>
        <taxon>Spermatophyta</taxon>
        <taxon>Magnoliopsida</taxon>
        <taxon>eudicotyledons</taxon>
        <taxon>Gunneridae</taxon>
        <taxon>Pentapetalae</taxon>
        <taxon>asterids</taxon>
        <taxon>campanulids</taxon>
        <taxon>Asterales</taxon>
        <taxon>Asteraceae</taxon>
        <taxon>Asteroideae</taxon>
        <taxon>Heliantheae alliance</taxon>
        <taxon>Eupatorieae</taxon>
        <taxon>Mikania</taxon>
    </lineage>
</organism>
<comment type="caution">
    <text evidence="2">The sequence shown here is derived from an EMBL/GenBank/DDBJ whole genome shotgun (WGS) entry which is preliminary data.</text>
</comment>
<evidence type="ECO:0000313" key="2">
    <source>
        <dbReference type="EMBL" id="KAD7479017.1"/>
    </source>
</evidence>
<name>A0A5N6Q529_9ASTR</name>
<dbReference type="OrthoDB" id="10518900at2759"/>
<gene>
    <name evidence="2" type="ORF">E3N88_02153</name>
</gene>
<dbReference type="Proteomes" id="UP000326396">
    <property type="component" value="Linkage Group LG1"/>
</dbReference>
<reference evidence="2 3" key="1">
    <citation type="submission" date="2019-05" db="EMBL/GenBank/DDBJ databases">
        <title>Mikania micrantha, genome provides insights into the molecular mechanism of rapid growth.</title>
        <authorList>
            <person name="Liu B."/>
        </authorList>
    </citation>
    <scope>NUCLEOTIDE SEQUENCE [LARGE SCALE GENOMIC DNA]</scope>
    <source>
        <strain evidence="2">NLD-2019</strain>
        <tissue evidence="2">Leaf</tissue>
    </source>
</reference>
<dbReference type="EMBL" id="SZYD01000001">
    <property type="protein sequence ID" value="KAD7479017.1"/>
    <property type="molecule type" value="Genomic_DNA"/>
</dbReference>
<dbReference type="AlphaFoldDB" id="A0A5N6Q529"/>
<protein>
    <submittedName>
        <fullName evidence="2">Uncharacterized protein</fullName>
    </submittedName>
</protein>
<sequence>MASQPRSTSSLPIVSATTTNVSSQIPVFSKKPDNSGKKTTFIAESVPSTRITTSAPILVSNNDILSMFQQVQQQMMDQQKMNQRLLREMETLRAEKNKQKETSTPLVPRILDFGTLGMSGNHSGDFIPMQTSLGDPSGSQGLRISRDNTNILGTSHLTPITNNTFNYSPIDTTNFGTVQESGPTPQVAKEIQKLRDMISSVPGVVKPIPEVPATTHRISRFAPPICDAEIPKDSKLQQ</sequence>
<evidence type="ECO:0000256" key="1">
    <source>
        <dbReference type="SAM" id="Coils"/>
    </source>
</evidence>